<evidence type="ECO:0000313" key="12">
    <source>
        <dbReference type="EMBL" id="SAI86186.1"/>
    </source>
</evidence>
<dbReference type="EMBL" id="CP011055">
    <property type="protein sequence ID" value="AKA72736.1"/>
    <property type="molecule type" value="Genomic_DNA"/>
</dbReference>
<reference evidence="12" key="2">
    <citation type="submission" date="2016-04" db="EMBL/GenBank/DDBJ databases">
        <authorList>
            <person name="Evans L.H."/>
            <person name="Alamgir A."/>
            <person name="Owens N."/>
            <person name="Weber N.D."/>
            <person name="Virtaneva K."/>
            <person name="Barbian K."/>
            <person name="Babar A."/>
            <person name="Rosenke K."/>
        </authorList>
    </citation>
    <scope>NUCLEOTIDE SEQUENCE</scope>
    <source>
        <strain evidence="12">P1</strain>
    </source>
</reference>
<dbReference type="Gene3D" id="3.30.1050.10">
    <property type="entry name" value="SCP2 sterol-binding domain"/>
    <property type="match status" value="1"/>
</dbReference>
<name>A0A0E3JW22_SACSO</name>
<dbReference type="EMBL" id="CP033238">
    <property type="protein sequence ID" value="AZF75107.1"/>
    <property type="molecule type" value="Genomic_DNA"/>
</dbReference>
<dbReference type="Proteomes" id="UP000033106">
    <property type="component" value="Chromosome"/>
</dbReference>
<sequence length="147" mass="16390">MAEFLYPSREWAEEWCKLLNESKEYNDAGKGWVSPILFVVTDIPTQVLEHLGVKGTNTLAMKLYLNNGKCQGIEFFTDVTKADAPYVLEASYNSWKDIISGKLQVVSALLSGTIKLKKGSLFDLARYTTASVVMANVSNKINTKFLV</sequence>
<protein>
    <submittedName>
        <fullName evidence="2">Fis family transcriptional regulator</fullName>
    </submittedName>
</protein>
<evidence type="ECO:0000313" key="23">
    <source>
        <dbReference type="Proteomes" id="UP000282269"/>
    </source>
</evidence>
<dbReference type="SUPFAM" id="SSF55718">
    <property type="entry name" value="SCP-like"/>
    <property type="match status" value="1"/>
</dbReference>
<evidence type="ECO:0000313" key="8">
    <source>
        <dbReference type="EMBL" id="AZF77715.1"/>
    </source>
</evidence>
<dbReference type="EMBL" id="CP011057">
    <property type="protein sequence ID" value="AKA78128.1"/>
    <property type="molecule type" value="Genomic_DNA"/>
</dbReference>
<evidence type="ECO:0000313" key="4">
    <source>
        <dbReference type="EMBL" id="AZF67247.1"/>
    </source>
</evidence>
<dbReference type="EMBL" id="CP033235">
    <property type="protein sequence ID" value="AZF67247.1"/>
    <property type="molecule type" value="Genomic_DNA"/>
</dbReference>
<evidence type="ECO:0000313" key="1">
    <source>
        <dbReference type="EMBL" id="AKA72736.1"/>
    </source>
</evidence>
<dbReference type="EMBL" id="LT549890">
    <property type="protein sequence ID" value="SAI86186.1"/>
    <property type="molecule type" value="Genomic_DNA"/>
</dbReference>
<dbReference type="Proteomes" id="UP000269431">
    <property type="component" value="Chromosome"/>
</dbReference>
<dbReference type="EMBL" id="CP033240">
    <property type="protein sequence ID" value="AZF80323.1"/>
    <property type="molecule type" value="Genomic_DNA"/>
</dbReference>
<dbReference type="Proteomes" id="UP000273194">
    <property type="component" value="Chromosome"/>
</dbReference>
<accession>A0A0E3JW22</accession>
<dbReference type="Proteomes" id="UP000278715">
    <property type="component" value="Chromosome"/>
</dbReference>
<dbReference type="Proteomes" id="UP000275843">
    <property type="component" value="Chromosome"/>
</dbReference>
<evidence type="ECO:0000313" key="19">
    <source>
        <dbReference type="Proteomes" id="UP000273194"/>
    </source>
</evidence>
<evidence type="ECO:0000313" key="18">
    <source>
        <dbReference type="Proteomes" id="UP000269431"/>
    </source>
</evidence>
<dbReference type="Proteomes" id="UP000033085">
    <property type="component" value="Chromosome"/>
</dbReference>
<evidence type="ECO:0000313" key="5">
    <source>
        <dbReference type="EMBL" id="AZF69867.1"/>
    </source>
</evidence>
<reference evidence="16" key="3">
    <citation type="submission" date="2016-04" db="EMBL/GenBank/DDBJ databases">
        <authorList>
            <person name="Shah S.A."/>
            <person name="Garrett R.A."/>
        </authorList>
    </citation>
    <scope>NUCLEOTIDE SEQUENCE [LARGE SCALE GENOMIC DNA]</scope>
    <source>
        <strain evidence="16">ATCC 35091 / DSM 1616 / JCM 8930 / NBRC 15331 / P1</strain>
    </source>
</reference>
<dbReference type="PATRIC" id="fig|2287.6.peg.317"/>
<dbReference type="EMBL" id="CP033237">
    <property type="protein sequence ID" value="AZF72487.1"/>
    <property type="molecule type" value="Genomic_DNA"/>
</dbReference>
<dbReference type="EMBL" id="CP033236">
    <property type="protein sequence ID" value="AZF69867.1"/>
    <property type="molecule type" value="Genomic_DNA"/>
</dbReference>
<dbReference type="InterPro" id="IPR036527">
    <property type="entry name" value="SCP2_sterol-bd_dom_sf"/>
</dbReference>
<evidence type="ECO:0000313" key="10">
    <source>
        <dbReference type="EMBL" id="AZF82932.1"/>
    </source>
</evidence>
<dbReference type="Proteomes" id="UP000273443">
    <property type="component" value="Chromosome"/>
</dbReference>
<evidence type="ECO:0000313" key="16">
    <source>
        <dbReference type="Proteomes" id="UP000076770"/>
    </source>
</evidence>
<dbReference type="GeneID" id="44128232"/>
<dbReference type="RefSeq" id="WP_009989901.1">
    <property type="nucleotide sequence ID" value="NZ_CP011055.2"/>
</dbReference>
<evidence type="ECO:0000313" key="11">
    <source>
        <dbReference type="EMBL" id="QPG49743.1"/>
    </source>
</evidence>
<dbReference type="Proteomes" id="UP000076770">
    <property type="component" value="Chromosome i"/>
</dbReference>
<evidence type="ECO:0000313" key="7">
    <source>
        <dbReference type="EMBL" id="AZF75107.1"/>
    </source>
</evidence>
<proteinExistence type="predicted"/>
<evidence type="ECO:0000313" key="20">
    <source>
        <dbReference type="Proteomes" id="UP000273443"/>
    </source>
</evidence>
<evidence type="ECO:0000313" key="15">
    <source>
        <dbReference type="Proteomes" id="UP000033106"/>
    </source>
</evidence>
<evidence type="ECO:0000313" key="14">
    <source>
        <dbReference type="Proteomes" id="UP000033085"/>
    </source>
</evidence>
<dbReference type="GeneID" id="1453967"/>
<evidence type="ECO:0000313" key="21">
    <source>
        <dbReference type="Proteomes" id="UP000275843"/>
    </source>
</evidence>
<gene>
    <name evidence="11" type="ORF">HFC64_07865</name>
    <name evidence="12" type="ORF">SSOP1_2632</name>
    <name evidence="3" type="ORF">SULA_0308</name>
    <name evidence="1" type="ORF">SULB_0310</name>
    <name evidence="2" type="ORF">SULC_0308</name>
    <name evidence="4" type="ORF">SULG_01570</name>
    <name evidence="5" type="ORF">SULH_01570</name>
    <name evidence="6" type="ORF">SULI_01570</name>
    <name evidence="7" type="ORF">SULM_01570</name>
    <name evidence="8" type="ORF">SULN_01570</name>
    <name evidence="9" type="ORF">SULO_01580</name>
    <name evidence="10" type="ORF">SULZ_01585</name>
</gene>
<reference evidence="11 24" key="6">
    <citation type="journal article" date="2020" name="Nat. Commun.">
        <title>The structures of two archaeal type IV pili illuminate evolutionary relationships.</title>
        <authorList>
            <person name="Wang F."/>
            <person name="Baquero D.P."/>
            <person name="Su Z."/>
            <person name="Beltran L.C."/>
            <person name="Prangishvili D."/>
            <person name="Krupovic M."/>
            <person name="Egelman E.H."/>
        </authorList>
    </citation>
    <scope>NUCLEOTIDE SEQUENCE [LARGE SCALE GENOMIC DNA]</scope>
    <source>
        <strain evidence="11 24">POZ149</strain>
    </source>
</reference>
<evidence type="ECO:0000313" key="17">
    <source>
        <dbReference type="Proteomes" id="UP000267993"/>
    </source>
</evidence>
<dbReference type="EMBL" id="CP033239">
    <property type="protein sequence ID" value="AZF77715.1"/>
    <property type="molecule type" value="Genomic_DNA"/>
</dbReference>
<evidence type="ECO:0000313" key="2">
    <source>
        <dbReference type="EMBL" id="AKA75435.1"/>
    </source>
</evidence>
<evidence type="ECO:0000313" key="6">
    <source>
        <dbReference type="EMBL" id="AZF72487.1"/>
    </source>
</evidence>
<dbReference type="AlphaFoldDB" id="A0A0E3JW22"/>
<evidence type="ECO:0000313" key="3">
    <source>
        <dbReference type="EMBL" id="AKA78128.1"/>
    </source>
</evidence>
<dbReference type="EMBL" id="CP033241">
    <property type="protein sequence ID" value="AZF82932.1"/>
    <property type="molecule type" value="Genomic_DNA"/>
</dbReference>
<reference evidence="17 18" key="4">
    <citation type="journal article" date="2018" name="Proc. Natl. Acad. Sci. U.S.A.">
        <title>Nonmutational mechanism of inheritance in the Archaeon Sulfolobus solfataricus.</title>
        <authorList>
            <person name="Payne S."/>
            <person name="McCarthy S."/>
            <person name="Johnson T."/>
            <person name="North E."/>
            <person name="Blum P."/>
        </authorList>
    </citation>
    <scope>NUCLEOTIDE SEQUENCE [LARGE SCALE GENOMIC DNA]</scope>
    <source>
        <strain evidence="5 17">SARC-H</strain>
        <strain evidence="6 21">SARC-I</strain>
        <strain evidence="8 22">SARC-N</strain>
        <strain evidence="9 23">SARC-O</strain>
        <strain evidence="10 18">SUL120</strain>
        <strain evidence="4 19">SULG</strain>
        <strain evidence="7 20">SULM</strain>
    </source>
</reference>
<dbReference type="EMBL" id="CP011056">
    <property type="protein sequence ID" value="AKA75435.1"/>
    <property type="molecule type" value="Genomic_DNA"/>
</dbReference>
<evidence type="ECO:0000313" key="9">
    <source>
        <dbReference type="EMBL" id="AZF80323.1"/>
    </source>
</evidence>
<evidence type="ECO:0000313" key="13">
    <source>
        <dbReference type="Proteomes" id="UP000033057"/>
    </source>
</evidence>
<evidence type="ECO:0000313" key="24">
    <source>
        <dbReference type="Proteomes" id="UP000594632"/>
    </source>
</evidence>
<dbReference type="OrthoDB" id="51304at2157"/>
<dbReference type="EMBL" id="CP050869">
    <property type="protein sequence ID" value="QPG49743.1"/>
    <property type="molecule type" value="Genomic_DNA"/>
</dbReference>
<evidence type="ECO:0000313" key="22">
    <source>
        <dbReference type="Proteomes" id="UP000278715"/>
    </source>
</evidence>
<dbReference type="Proteomes" id="UP000282269">
    <property type="component" value="Chromosome"/>
</dbReference>
<reference evidence="13 14" key="1">
    <citation type="journal article" date="2015" name="Genome Announc.">
        <title>Complete Genome Sequence of Sulfolobus solfataricus Strain 98/2 and Evolved Derivatives.</title>
        <authorList>
            <person name="McCarthy S."/>
            <person name="Gradnigo J."/>
            <person name="Johnson T."/>
            <person name="Payne S."/>
            <person name="Lipzen A."/>
            <person name="Martin J."/>
            <person name="Schackwitz W."/>
            <person name="Moriyama E."/>
            <person name="Blum P."/>
        </authorList>
    </citation>
    <scope>NUCLEOTIDE SEQUENCE [LARGE SCALE GENOMIC DNA]</scope>
    <source>
        <strain evidence="13">98/2 SULC</strain>
        <strain evidence="1">SARC-B</strain>
        <strain evidence="2">SARC-C</strain>
        <strain evidence="3 15">SULA</strain>
        <strain evidence="14">SULB</strain>
    </source>
</reference>
<dbReference type="Proteomes" id="UP000033057">
    <property type="component" value="Chromosome"/>
</dbReference>
<dbReference type="KEGG" id="ssoa:SULA_0308"/>
<dbReference type="Proteomes" id="UP000267993">
    <property type="component" value="Chromosome"/>
</dbReference>
<dbReference type="KEGG" id="ssof:SULC_0308"/>
<organism evidence="2 13">
    <name type="scientific">Saccharolobus solfataricus</name>
    <name type="common">Sulfolobus solfataricus</name>
    <dbReference type="NCBI Taxonomy" id="2287"/>
    <lineage>
        <taxon>Archaea</taxon>
        <taxon>Thermoproteota</taxon>
        <taxon>Thermoprotei</taxon>
        <taxon>Sulfolobales</taxon>
        <taxon>Sulfolobaceae</taxon>
        <taxon>Saccharolobus</taxon>
    </lineage>
</organism>
<reference evidence="2" key="5">
    <citation type="submission" date="2018-10" db="EMBL/GenBank/DDBJ databases">
        <authorList>
            <person name="McCarthy S."/>
            <person name="Gradnigo J."/>
            <person name="Johnson T."/>
            <person name="Payne S."/>
            <person name="Lipzen A."/>
            <person name="Schackwitz W."/>
            <person name="Martin J."/>
            <person name="Moriyama E."/>
            <person name="Blum P."/>
        </authorList>
    </citation>
    <scope>NUCLEOTIDE SEQUENCE</scope>
    <source>
        <strain evidence="1">SARC-B</strain>
        <strain evidence="2">SARC-C</strain>
        <strain evidence="3">SULA</strain>
    </source>
</reference>
<dbReference type="KEGG" id="ssol:SULB_0310"/>
<dbReference type="OMA" id="WEGDIIF"/>
<dbReference type="Proteomes" id="UP000594632">
    <property type="component" value="Chromosome"/>
</dbReference>